<sequence length="122" mass="13961">MIRGVGRGFISGWWGVVMIVLALGAVMLCCFCWCWGFYDKRRRRLSLAQQADSELTLREDSPKFLKLLANKENVRRHSNINIENQEFKNCVVEYSGSICPYPPENANSARLFSNIPIPLYDG</sequence>
<evidence type="ECO:0000256" key="1">
    <source>
        <dbReference type="SAM" id="Phobius"/>
    </source>
</evidence>
<dbReference type="Proteomes" id="UP000198287">
    <property type="component" value="Unassembled WGS sequence"/>
</dbReference>
<protein>
    <submittedName>
        <fullName evidence="2">Putative uridine kinase DAS2</fullName>
    </submittedName>
</protein>
<keyword evidence="2" id="KW-0808">Transferase</keyword>
<comment type="caution">
    <text evidence="2">The sequence shown here is derived from an EMBL/GenBank/DDBJ whole genome shotgun (WGS) entry which is preliminary data.</text>
</comment>
<evidence type="ECO:0000313" key="3">
    <source>
        <dbReference type="Proteomes" id="UP000198287"/>
    </source>
</evidence>
<feature type="transmembrane region" description="Helical" evidence="1">
    <location>
        <begin position="12"/>
        <end position="38"/>
    </location>
</feature>
<keyword evidence="3" id="KW-1185">Reference proteome</keyword>
<keyword evidence="1" id="KW-1133">Transmembrane helix</keyword>
<name>A0A226EHS8_FOLCA</name>
<keyword evidence="1" id="KW-0472">Membrane</keyword>
<accession>A0A226EHS8</accession>
<keyword evidence="2" id="KW-0418">Kinase</keyword>
<gene>
    <name evidence="2" type="ORF">Fcan01_07736</name>
</gene>
<organism evidence="2 3">
    <name type="scientific">Folsomia candida</name>
    <name type="common">Springtail</name>
    <dbReference type="NCBI Taxonomy" id="158441"/>
    <lineage>
        <taxon>Eukaryota</taxon>
        <taxon>Metazoa</taxon>
        <taxon>Ecdysozoa</taxon>
        <taxon>Arthropoda</taxon>
        <taxon>Hexapoda</taxon>
        <taxon>Collembola</taxon>
        <taxon>Entomobryomorpha</taxon>
        <taxon>Isotomoidea</taxon>
        <taxon>Isotomidae</taxon>
        <taxon>Proisotominae</taxon>
        <taxon>Folsomia</taxon>
    </lineage>
</organism>
<keyword evidence="1" id="KW-0812">Transmembrane</keyword>
<dbReference type="GO" id="GO:0016301">
    <property type="term" value="F:kinase activity"/>
    <property type="evidence" value="ECO:0007669"/>
    <property type="project" value="UniProtKB-KW"/>
</dbReference>
<dbReference type="EMBL" id="LNIX01000003">
    <property type="protein sequence ID" value="OXA57253.1"/>
    <property type="molecule type" value="Genomic_DNA"/>
</dbReference>
<proteinExistence type="predicted"/>
<dbReference type="AlphaFoldDB" id="A0A226EHS8"/>
<reference evidence="2 3" key="1">
    <citation type="submission" date="2015-12" db="EMBL/GenBank/DDBJ databases">
        <title>The genome of Folsomia candida.</title>
        <authorList>
            <person name="Faddeeva A."/>
            <person name="Derks M.F."/>
            <person name="Anvar Y."/>
            <person name="Smit S."/>
            <person name="Van Straalen N."/>
            <person name="Roelofs D."/>
        </authorList>
    </citation>
    <scope>NUCLEOTIDE SEQUENCE [LARGE SCALE GENOMIC DNA]</scope>
    <source>
        <strain evidence="2 3">VU population</strain>
        <tissue evidence="2">Whole body</tissue>
    </source>
</reference>
<evidence type="ECO:0000313" key="2">
    <source>
        <dbReference type="EMBL" id="OXA57253.1"/>
    </source>
</evidence>